<dbReference type="PANTHER" id="PTHR33531:SF10">
    <property type="entry name" value="BLR7895 PROTEIN"/>
    <property type="match status" value="1"/>
</dbReference>
<protein>
    <submittedName>
        <fullName evidence="2">Rubrerythrin</fullName>
    </submittedName>
</protein>
<dbReference type="KEGG" id="dbr:Deba_0582"/>
<dbReference type="SUPFAM" id="SSF47240">
    <property type="entry name" value="Ferritin-like"/>
    <property type="match status" value="1"/>
</dbReference>
<keyword evidence="3" id="KW-1185">Reference proteome</keyword>
<dbReference type="CDD" id="cd01045">
    <property type="entry name" value="Ferritin_like_AB"/>
    <property type="match status" value="1"/>
</dbReference>
<dbReference type="STRING" id="644282.Deba_0582"/>
<dbReference type="GO" id="GO:0046872">
    <property type="term" value="F:metal ion binding"/>
    <property type="evidence" value="ECO:0007669"/>
    <property type="project" value="InterPro"/>
</dbReference>
<dbReference type="InterPro" id="IPR012347">
    <property type="entry name" value="Ferritin-like"/>
</dbReference>
<dbReference type="eggNOG" id="COG1633">
    <property type="taxonomic scope" value="Bacteria"/>
</dbReference>
<dbReference type="OrthoDB" id="1118885at2"/>
<dbReference type="GO" id="GO:0016491">
    <property type="term" value="F:oxidoreductase activity"/>
    <property type="evidence" value="ECO:0007669"/>
    <property type="project" value="InterPro"/>
</dbReference>
<dbReference type="Gene3D" id="1.20.1260.10">
    <property type="match status" value="1"/>
</dbReference>
<dbReference type="InterPro" id="IPR009078">
    <property type="entry name" value="Ferritin-like_SF"/>
</dbReference>
<dbReference type="PANTHER" id="PTHR33531">
    <property type="entry name" value="RUBRERYTHRIN SUBFAMILY"/>
    <property type="match status" value="1"/>
</dbReference>
<feature type="domain" description="Rubrerythrin diiron-binding" evidence="1">
    <location>
        <begin position="10"/>
        <end position="58"/>
    </location>
</feature>
<dbReference type="AlphaFoldDB" id="E1QEG8"/>
<organism evidence="2 3">
    <name type="scientific">Desulfarculus baarsii (strain ATCC 33931 / DSM 2075 / LMG 7858 / VKM B-1802 / 2st14)</name>
    <dbReference type="NCBI Taxonomy" id="644282"/>
    <lineage>
        <taxon>Bacteria</taxon>
        <taxon>Pseudomonadati</taxon>
        <taxon>Thermodesulfobacteriota</taxon>
        <taxon>Desulfarculia</taxon>
        <taxon>Desulfarculales</taxon>
        <taxon>Desulfarculaceae</taxon>
        <taxon>Desulfarculus</taxon>
    </lineage>
</organism>
<dbReference type="Pfam" id="PF02915">
    <property type="entry name" value="Rubrerythrin"/>
    <property type="match status" value="1"/>
</dbReference>
<dbReference type="RefSeq" id="WP_013257409.1">
    <property type="nucleotide sequence ID" value="NC_014365.1"/>
</dbReference>
<evidence type="ECO:0000313" key="2">
    <source>
        <dbReference type="EMBL" id="ADK83954.1"/>
    </source>
</evidence>
<reference evidence="2 3" key="1">
    <citation type="journal article" date="2010" name="Stand. Genomic Sci.">
        <title>Complete genome sequence of Desulfarculus baarsii type strain (2st14).</title>
        <authorList>
            <person name="Sun H."/>
            <person name="Spring S."/>
            <person name="Lapidus A."/>
            <person name="Davenport K."/>
            <person name="Del Rio T.G."/>
            <person name="Tice H."/>
            <person name="Nolan M."/>
            <person name="Copeland A."/>
            <person name="Cheng J.F."/>
            <person name="Lucas S."/>
            <person name="Tapia R."/>
            <person name="Goodwin L."/>
            <person name="Pitluck S."/>
            <person name="Ivanova N."/>
            <person name="Pagani I."/>
            <person name="Mavromatis K."/>
            <person name="Ovchinnikova G."/>
            <person name="Pati A."/>
            <person name="Chen A."/>
            <person name="Palaniappan K."/>
            <person name="Hauser L."/>
            <person name="Chang Y.J."/>
            <person name="Jeffries C.D."/>
            <person name="Detter J.C."/>
            <person name="Han C."/>
            <person name="Rohde M."/>
            <person name="Brambilla E."/>
            <person name="Goker M."/>
            <person name="Woyke T."/>
            <person name="Bristow J."/>
            <person name="Eisen J.A."/>
            <person name="Markowitz V."/>
            <person name="Hugenholtz P."/>
            <person name="Kyrpides N.C."/>
            <person name="Klenk H.P."/>
            <person name="Land M."/>
        </authorList>
    </citation>
    <scope>NUCLEOTIDE SEQUENCE [LARGE SCALE GENOMIC DNA]</scope>
    <source>
        <strain evidence="3">ATCC 33931 / DSM 2075 / LMG 7858 / VKM B-1802 / 2st14</strain>
    </source>
</reference>
<dbReference type="EMBL" id="CP002085">
    <property type="protein sequence ID" value="ADK83954.1"/>
    <property type="molecule type" value="Genomic_DNA"/>
</dbReference>
<dbReference type="Proteomes" id="UP000009047">
    <property type="component" value="Chromosome"/>
</dbReference>
<evidence type="ECO:0000313" key="3">
    <source>
        <dbReference type="Proteomes" id="UP000009047"/>
    </source>
</evidence>
<name>E1QEG8_DESB2</name>
<dbReference type="InterPro" id="IPR003251">
    <property type="entry name" value="Rr_diiron-bd_dom"/>
</dbReference>
<sequence length="153" mass="17352">MTNFASVDQILDFAIEKEDQAVRFYTGLAAGMEKPWMRELFRDFADQELRHKTKLEEVRAGGQLRAAADKVADLRLADYLADVDVVDGGKMTYAEALNVAMKREKAAFKLYADLAAATDDQRLKDAFLSLAHEEAKHKLYLEVQYDETILTEN</sequence>
<gene>
    <name evidence="2" type="ordered locus">Deba_0582</name>
</gene>
<proteinExistence type="predicted"/>
<accession>E1QEG8</accession>
<evidence type="ECO:0000259" key="1">
    <source>
        <dbReference type="Pfam" id="PF02915"/>
    </source>
</evidence>
<dbReference type="HOGENOM" id="CLU_119858_2_0_7"/>